<dbReference type="SUPFAM" id="SSF51735">
    <property type="entry name" value="NAD(P)-binding Rossmann-fold domains"/>
    <property type="match status" value="1"/>
</dbReference>
<dbReference type="InterPro" id="IPR052698">
    <property type="entry name" value="MoCofactor_Util/Proc"/>
</dbReference>
<dbReference type="InterPro" id="IPR003777">
    <property type="entry name" value="XdhC_CoxI"/>
</dbReference>
<keyword evidence="4" id="KW-1185">Reference proteome</keyword>
<evidence type="ECO:0000259" key="1">
    <source>
        <dbReference type="Pfam" id="PF02625"/>
    </source>
</evidence>
<dbReference type="PANTHER" id="PTHR30388">
    <property type="entry name" value="ALDEHYDE OXIDOREDUCTASE MOLYBDENUM COFACTOR ASSEMBLY PROTEIN"/>
    <property type="match status" value="1"/>
</dbReference>
<dbReference type="Pfam" id="PF13478">
    <property type="entry name" value="XdhC_C"/>
    <property type="match status" value="1"/>
</dbReference>
<proteinExistence type="predicted"/>
<comment type="caution">
    <text evidence="3">The sequence shown here is derived from an EMBL/GenBank/DDBJ whole genome shotgun (WGS) entry which is preliminary data.</text>
</comment>
<dbReference type="Proteomes" id="UP001165498">
    <property type="component" value="Unassembled WGS sequence"/>
</dbReference>
<accession>A0ABT1QWY2</accession>
<dbReference type="Pfam" id="PF02625">
    <property type="entry name" value="XdhC_CoxI"/>
    <property type="match status" value="1"/>
</dbReference>
<organism evidence="3 4">
    <name type="scientific">Tahibacter harae</name>
    <dbReference type="NCBI Taxonomy" id="2963937"/>
    <lineage>
        <taxon>Bacteria</taxon>
        <taxon>Pseudomonadati</taxon>
        <taxon>Pseudomonadota</taxon>
        <taxon>Gammaproteobacteria</taxon>
        <taxon>Lysobacterales</taxon>
        <taxon>Rhodanobacteraceae</taxon>
        <taxon>Tahibacter</taxon>
    </lineage>
</organism>
<dbReference type="InterPro" id="IPR036291">
    <property type="entry name" value="NAD(P)-bd_dom_sf"/>
</dbReference>
<reference evidence="3" key="1">
    <citation type="submission" date="2022-07" db="EMBL/GenBank/DDBJ databases">
        <title>Tahibacter sp., a new gammaproteobacterium isolated from the silt sample collected at pig farm.</title>
        <authorList>
            <person name="Chen H."/>
        </authorList>
    </citation>
    <scope>NUCLEOTIDE SEQUENCE</scope>
    <source>
        <strain evidence="3">P2K</strain>
    </source>
</reference>
<sequence length="286" mass="30171">MDEALFSCLAQWLAAEPVVLATVTATRGATPRKAGSRMLIARGRTAWSVGGGLAEARVTAAARQLLSSDGLGESLEIDLGGGSGAAGICGGSMQLELRRWHGAADLALAQRIAGQLQAGHAAALPAETAGAVQWLRPNPRLLIVGAGHCGAALYQLARQLDFNIWIFDSRGEVADPALFAGATVFSGDYARLAMALDTGRTVDAVLLNRDFHADIATLDVLCHRPPRFIGMMGSRRRIREVVEALPHHAAALQRLQAPVGIEIQAETPQEIAVSILAQLIQVRRAG</sequence>
<feature type="domain" description="XdhC- CoxI" evidence="1">
    <location>
        <begin position="14"/>
        <end position="69"/>
    </location>
</feature>
<gene>
    <name evidence="3" type="ORF">NM961_18800</name>
</gene>
<evidence type="ECO:0000313" key="4">
    <source>
        <dbReference type="Proteomes" id="UP001165498"/>
    </source>
</evidence>
<evidence type="ECO:0000313" key="3">
    <source>
        <dbReference type="EMBL" id="MCQ4166766.1"/>
    </source>
</evidence>
<protein>
    <submittedName>
        <fullName evidence="3">XdhC/CoxI family protein</fullName>
    </submittedName>
</protein>
<dbReference type="Gene3D" id="3.40.50.720">
    <property type="entry name" value="NAD(P)-binding Rossmann-like Domain"/>
    <property type="match status" value="1"/>
</dbReference>
<feature type="domain" description="XdhC Rossmann" evidence="2">
    <location>
        <begin position="141"/>
        <end position="279"/>
    </location>
</feature>
<evidence type="ECO:0000259" key="2">
    <source>
        <dbReference type="Pfam" id="PF13478"/>
    </source>
</evidence>
<name>A0ABT1QWY2_9GAMM</name>
<dbReference type="InterPro" id="IPR027051">
    <property type="entry name" value="XdhC_Rossmann_dom"/>
</dbReference>
<dbReference type="EMBL" id="JANFQO010000021">
    <property type="protein sequence ID" value="MCQ4166766.1"/>
    <property type="molecule type" value="Genomic_DNA"/>
</dbReference>
<dbReference type="RefSeq" id="WP_255915956.1">
    <property type="nucleotide sequence ID" value="NZ_JANFQO010000021.1"/>
</dbReference>
<dbReference type="PANTHER" id="PTHR30388:SF6">
    <property type="entry name" value="XANTHINE DEHYDROGENASE SUBUNIT A-RELATED"/>
    <property type="match status" value="1"/>
</dbReference>